<dbReference type="InterPro" id="IPR050509">
    <property type="entry name" value="CoA-transferase_III"/>
</dbReference>
<dbReference type="AlphaFoldDB" id="A0A9X0UEI2"/>
<keyword evidence="1" id="KW-0808">Transferase</keyword>
<sequence length="472" mass="49339">MADPTSHAILAALWRLAGLPPDALGQVALPGAEPALPSSFRIGAAAQATIAATTAAVAELHRRRGGPAQEARVEMRHAAVEFHSEHYLKRGGEQRGARWDDIAGTYRCGDGRFVRLHTNFPHHRAGVVSLLDGAATREAVAAALGGWKAFDFEQAAAEAGLCVSAMRSFAEWDAHPQGQAVASLPPLRIERIGDAPPTPLPPLGARPLEGLRVLDLTRVIAGPVCGRTLAAHGADVLHISAAHLPSFDDLVVDTGRGKRTASLDLRSAAGRETLRRLARGADVFLQGYRPGAIAGHGFAPADLAALRPGIVCTALSAYGEVGPWGGRRGFDSLVQTASGFNHAEAVAAGADPADAAPKVLPCQALDHASGYLLAFGTLAALLRRAEEGGSWQVRVSLVGTGMWLRGLGRLAEGFRATVPAMDELGAVLEESESGFGRITALRHSGQLAETPAYWALPSVPLGTHAPAWAQSH</sequence>
<reference evidence="1" key="1">
    <citation type="submission" date="2020-08" db="EMBL/GenBank/DDBJ databases">
        <authorList>
            <person name="Hu Y."/>
            <person name="Nguyen S.V."/>
            <person name="Li F."/>
            <person name="Fanning S."/>
        </authorList>
    </citation>
    <scope>NUCLEOTIDE SEQUENCE</scope>
    <source>
        <strain evidence="1">SYSU D8009</strain>
    </source>
</reference>
<keyword evidence="2" id="KW-1185">Reference proteome</keyword>
<protein>
    <submittedName>
        <fullName evidence="1">CoA transferase</fullName>
    </submittedName>
</protein>
<dbReference type="GO" id="GO:0016740">
    <property type="term" value="F:transferase activity"/>
    <property type="evidence" value="ECO:0007669"/>
    <property type="project" value="UniProtKB-KW"/>
</dbReference>
<evidence type="ECO:0000313" key="1">
    <source>
        <dbReference type="EMBL" id="MBC4016841.1"/>
    </source>
</evidence>
<dbReference type="InterPro" id="IPR003673">
    <property type="entry name" value="CoA-Trfase_fam_III"/>
</dbReference>
<dbReference type="SUPFAM" id="SSF89796">
    <property type="entry name" value="CoA-transferase family III (CaiB/BaiF)"/>
    <property type="match status" value="2"/>
</dbReference>
<gene>
    <name evidence="1" type="ORF">H7965_16075</name>
</gene>
<proteinExistence type="predicted"/>
<comment type="caution">
    <text evidence="1">The sequence shown here is derived from an EMBL/GenBank/DDBJ whole genome shotgun (WGS) entry which is preliminary data.</text>
</comment>
<dbReference type="InterPro" id="IPR044855">
    <property type="entry name" value="CoA-Trfase_III_dom3_sf"/>
</dbReference>
<dbReference type="InterPro" id="IPR023606">
    <property type="entry name" value="CoA-Trfase_III_dom_1_sf"/>
</dbReference>
<dbReference type="Proteomes" id="UP000600101">
    <property type="component" value="Unassembled WGS sequence"/>
</dbReference>
<dbReference type="Gene3D" id="3.40.50.10540">
    <property type="entry name" value="Crotonobetainyl-coa:carnitine coa-transferase, domain 1"/>
    <property type="match status" value="2"/>
</dbReference>
<name>A0A9X0UEI2_9PROT</name>
<dbReference type="PANTHER" id="PTHR48228">
    <property type="entry name" value="SUCCINYL-COA--D-CITRAMALATE COA-TRANSFERASE"/>
    <property type="match status" value="1"/>
</dbReference>
<dbReference type="EMBL" id="JACOMF010000019">
    <property type="protein sequence ID" value="MBC4016841.1"/>
    <property type="molecule type" value="Genomic_DNA"/>
</dbReference>
<accession>A0A9X0UEI2</accession>
<dbReference type="Gene3D" id="3.30.1540.10">
    <property type="entry name" value="formyl-coa transferase, domain 3"/>
    <property type="match status" value="1"/>
</dbReference>
<dbReference type="Pfam" id="PF02515">
    <property type="entry name" value="CoA_transf_3"/>
    <property type="match status" value="1"/>
</dbReference>
<evidence type="ECO:0000313" key="2">
    <source>
        <dbReference type="Proteomes" id="UP000600101"/>
    </source>
</evidence>
<dbReference type="PANTHER" id="PTHR48228:SF4">
    <property type="entry name" value="BLR3030 PROTEIN"/>
    <property type="match status" value="1"/>
</dbReference>
<organism evidence="1 2">
    <name type="scientific">Siccirubricoccus deserti</name>
    <dbReference type="NCBI Taxonomy" id="2013562"/>
    <lineage>
        <taxon>Bacteria</taxon>
        <taxon>Pseudomonadati</taxon>
        <taxon>Pseudomonadota</taxon>
        <taxon>Alphaproteobacteria</taxon>
        <taxon>Acetobacterales</taxon>
        <taxon>Roseomonadaceae</taxon>
        <taxon>Siccirubricoccus</taxon>
    </lineage>
</organism>
<dbReference type="RefSeq" id="WP_186771608.1">
    <property type="nucleotide sequence ID" value="NZ_JACOMF010000019.1"/>
</dbReference>